<gene>
    <name evidence="4" type="primary">moaD</name>
    <name evidence="4" type="ORF">R5R33_13530</name>
</gene>
<keyword evidence="5" id="KW-1185">Reference proteome</keyword>
<proteinExistence type="inferred from homology"/>
<dbReference type="KEGG" id="mpaf:R5R33_13530"/>
<keyword evidence="4" id="KW-0808">Transferase</keyword>
<name>A0AAU0MX27_9GAMM</name>
<sequence length="82" mass="8707">MIKVLFFASLREQLGCDGLEAEAAGIASIEELRGKLAQKGSNWQSALANELLQVALNQQLSNMDAAIKDGDEVAFFPPVTGG</sequence>
<dbReference type="EMBL" id="CP137555">
    <property type="protein sequence ID" value="WOX04755.1"/>
    <property type="molecule type" value="Genomic_DNA"/>
</dbReference>
<keyword evidence="1" id="KW-0547">Nucleotide-binding</keyword>
<dbReference type="RefSeq" id="WP_318953231.1">
    <property type="nucleotide sequence ID" value="NZ_CP137555.1"/>
</dbReference>
<evidence type="ECO:0000256" key="1">
    <source>
        <dbReference type="ARBA" id="ARBA00022741"/>
    </source>
</evidence>
<dbReference type="Proteomes" id="UP001302477">
    <property type="component" value="Chromosome"/>
</dbReference>
<dbReference type="SUPFAM" id="SSF54285">
    <property type="entry name" value="MoaD/ThiS"/>
    <property type="match status" value="1"/>
</dbReference>
<accession>A0AAU0MX27</accession>
<dbReference type="GO" id="GO:0016740">
    <property type="term" value="F:transferase activity"/>
    <property type="evidence" value="ECO:0007669"/>
    <property type="project" value="UniProtKB-KW"/>
</dbReference>
<dbReference type="Pfam" id="PF02597">
    <property type="entry name" value="ThiS"/>
    <property type="match status" value="1"/>
</dbReference>
<dbReference type="Gene3D" id="3.10.20.30">
    <property type="match status" value="1"/>
</dbReference>
<protein>
    <recommendedName>
        <fullName evidence="3">Molybdopterin synthase sulfur carrier subunit</fullName>
    </recommendedName>
</protein>
<dbReference type="NCBIfam" id="NF008347">
    <property type="entry name" value="PRK11130.1"/>
    <property type="match status" value="1"/>
</dbReference>
<evidence type="ECO:0000313" key="5">
    <source>
        <dbReference type="Proteomes" id="UP001302477"/>
    </source>
</evidence>
<dbReference type="PANTHER" id="PTHR33359:SF1">
    <property type="entry name" value="MOLYBDOPTERIN SYNTHASE SULFUR CARRIER SUBUNIT"/>
    <property type="match status" value="1"/>
</dbReference>
<dbReference type="GO" id="GO:1990133">
    <property type="term" value="C:molybdopterin adenylyltransferase complex"/>
    <property type="evidence" value="ECO:0007669"/>
    <property type="project" value="TreeGrafter"/>
</dbReference>
<dbReference type="InterPro" id="IPR044672">
    <property type="entry name" value="MOCS2A"/>
</dbReference>
<evidence type="ECO:0000256" key="2">
    <source>
        <dbReference type="ARBA" id="ARBA00024200"/>
    </source>
</evidence>
<evidence type="ECO:0000313" key="4">
    <source>
        <dbReference type="EMBL" id="WOX04755.1"/>
    </source>
</evidence>
<dbReference type="InterPro" id="IPR012675">
    <property type="entry name" value="Beta-grasp_dom_sf"/>
</dbReference>
<dbReference type="AlphaFoldDB" id="A0AAU0MX27"/>
<dbReference type="InterPro" id="IPR016155">
    <property type="entry name" value="Mopterin_synth/thiamin_S_b"/>
</dbReference>
<dbReference type="InterPro" id="IPR003749">
    <property type="entry name" value="ThiS/MoaD-like"/>
</dbReference>
<organism evidence="4 5">
    <name type="scientific">Microbulbifer pacificus</name>
    <dbReference type="NCBI Taxonomy" id="407164"/>
    <lineage>
        <taxon>Bacteria</taxon>
        <taxon>Pseudomonadati</taxon>
        <taxon>Pseudomonadota</taxon>
        <taxon>Gammaproteobacteria</taxon>
        <taxon>Cellvibrionales</taxon>
        <taxon>Microbulbiferaceae</taxon>
        <taxon>Microbulbifer</taxon>
    </lineage>
</organism>
<reference evidence="4 5" key="1">
    <citation type="submission" date="2023-10" db="EMBL/GenBank/DDBJ databases">
        <title>Description of Microbulbifer bruguierae sp. nov., isolated from the sediments of mangrove plant Bruguiera sexangula and comparative genomic analyses of the genus Microbulbifer.</title>
        <authorList>
            <person name="Long M."/>
        </authorList>
    </citation>
    <scope>NUCLEOTIDE SEQUENCE [LARGE SCALE GENOMIC DNA]</scope>
    <source>
        <strain evidence="4 5">SPO729</strain>
    </source>
</reference>
<dbReference type="GO" id="GO:0006777">
    <property type="term" value="P:Mo-molybdopterin cofactor biosynthetic process"/>
    <property type="evidence" value="ECO:0007669"/>
    <property type="project" value="InterPro"/>
</dbReference>
<dbReference type="CDD" id="cd00754">
    <property type="entry name" value="Ubl_MoaD"/>
    <property type="match status" value="1"/>
</dbReference>
<dbReference type="GO" id="GO:0000166">
    <property type="term" value="F:nucleotide binding"/>
    <property type="evidence" value="ECO:0007669"/>
    <property type="project" value="UniProtKB-KW"/>
</dbReference>
<evidence type="ECO:0000256" key="3">
    <source>
        <dbReference type="ARBA" id="ARBA00024247"/>
    </source>
</evidence>
<dbReference type="NCBIfam" id="TIGR01682">
    <property type="entry name" value="moaD"/>
    <property type="match status" value="1"/>
</dbReference>
<dbReference type="PANTHER" id="PTHR33359">
    <property type="entry name" value="MOLYBDOPTERIN SYNTHASE SULFUR CARRIER SUBUNIT"/>
    <property type="match status" value="1"/>
</dbReference>
<comment type="similarity">
    <text evidence="2">Belongs to the MoaD family.</text>
</comment>